<gene>
    <name evidence="3" type="ORF">EV385_5187</name>
</gene>
<dbReference type="GO" id="GO:0030246">
    <property type="term" value="F:carbohydrate binding"/>
    <property type="evidence" value="ECO:0007669"/>
    <property type="project" value="UniProtKB-KW"/>
</dbReference>
<dbReference type="AlphaFoldDB" id="A0A4Q7ZQ97"/>
<feature type="signal peptide" evidence="1">
    <location>
        <begin position="1"/>
        <end position="25"/>
    </location>
</feature>
<keyword evidence="3" id="KW-0430">Lectin</keyword>
<dbReference type="SMART" id="SM00458">
    <property type="entry name" value="RICIN"/>
    <property type="match status" value="1"/>
</dbReference>
<dbReference type="Proteomes" id="UP000292564">
    <property type="component" value="Unassembled WGS sequence"/>
</dbReference>
<dbReference type="OrthoDB" id="9802600at2"/>
<keyword evidence="4" id="KW-1185">Reference proteome</keyword>
<dbReference type="InterPro" id="IPR035992">
    <property type="entry name" value="Ricin_B-like_lectins"/>
</dbReference>
<dbReference type="PROSITE" id="PS50231">
    <property type="entry name" value="RICIN_B_LECTIN"/>
    <property type="match status" value="1"/>
</dbReference>
<evidence type="ECO:0000313" key="3">
    <source>
        <dbReference type="EMBL" id="RZU53277.1"/>
    </source>
</evidence>
<dbReference type="EMBL" id="SHKY01000001">
    <property type="protein sequence ID" value="RZU53277.1"/>
    <property type="molecule type" value="Genomic_DNA"/>
</dbReference>
<sequence length="215" mass="24101">MIRKFPRAVVSVVVAAIVSAGILTASEPAGAHHGRDIDSLWLQTMGRPRHCLDAPPGTMGRDGGAVKLHYCHDAGAVDQANQRWYMEWDAAATGYRIKLEPTGKCLEATKADGRLQLWACNGADHQLWKLIPLTDEPSRIGGSHVPAEFRHPYWVWNKYHTDKANETRFLAATSKSTVGLQGFRSGDKDHHWDSYELQCMYAYKKHYDGLRNACR</sequence>
<dbReference type="Gene3D" id="2.80.10.50">
    <property type="match status" value="1"/>
</dbReference>
<protein>
    <submittedName>
        <fullName evidence="3">Ricin-type beta-trefoil lectin protein</fullName>
    </submittedName>
</protein>
<comment type="caution">
    <text evidence="3">The sequence shown here is derived from an EMBL/GenBank/DDBJ whole genome shotgun (WGS) entry which is preliminary data.</text>
</comment>
<accession>A0A4Q7ZQ97</accession>
<dbReference type="CDD" id="cd00161">
    <property type="entry name" value="beta-trefoil_Ricin-like"/>
    <property type="match status" value="1"/>
</dbReference>
<evidence type="ECO:0000313" key="4">
    <source>
        <dbReference type="Proteomes" id="UP000292564"/>
    </source>
</evidence>
<evidence type="ECO:0000259" key="2">
    <source>
        <dbReference type="SMART" id="SM00458"/>
    </source>
</evidence>
<keyword evidence="1" id="KW-0732">Signal</keyword>
<dbReference type="SUPFAM" id="SSF50370">
    <property type="entry name" value="Ricin B-like lectins"/>
    <property type="match status" value="1"/>
</dbReference>
<evidence type="ECO:0000256" key="1">
    <source>
        <dbReference type="SAM" id="SignalP"/>
    </source>
</evidence>
<feature type="domain" description="Ricin B lectin" evidence="2">
    <location>
        <begin position="38"/>
        <end position="195"/>
    </location>
</feature>
<reference evidence="3 4" key="1">
    <citation type="submission" date="2019-02" db="EMBL/GenBank/DDBJ databases">
        <title>Sequencing the genomes of 1000 actinobacteria strains.</title>
        <authorList>
            <person name="Klenk H.-P."/>
        </authorList>
    </citation>
    <scope>NUCLEOTIDE SEQUENCE [LARGE SCALE GENOMIC DNA]</scope>
    <source>
        <strain evidence="3 4">DSM 45162</strain>
    </source>
</reference>
<organism evidence="3 4">
    <name type="scientific">Krasilnikovia cinnamomea</name>
    <dbReference type="NCBI Taxonomy" id="349313"/>
    <lineage>
        <taxon>Bacteria</taxon>
        <taxon>Bacillati</taxon>
        <taxon>Actinomycetota</taxon>
        <taxon>Actinomycetes</taxon>
        <taxon>Micromonosporales</taxon>
        <taxon>Micromonosporaceae</taxon>
        <taxon>Krasilnikovia</taxon>
    </lineage>
</organism>
<dbReference type="Pfam" id="PF00652">
    <property type="entry name" value="Ricin_B_lectin"/>
    <property type="match status" value="1"/>
</dbReference>
<proteinExistence type="predicted"/>
<dbReference type="RefSeq" id="WP_130511775.1">
    <property type="nucleotide sequence ID" value="NZ_SHKY01000001.1"/>
</dbReference>
<dbReference type="InterPro" id="IPR000772">
    <property type="entry name" value="Ricin_B_lectin"/>
</dbReference>
<feature type="chain" id="PRO_5038531272" evidence="1">
    <location>
        <begin position="26"/>
        <end position="215"/>
    </location>
</feature>
<name>A0A4Q7ZQ97_9ACTN</name>